<evidence type="ECO:0000313" key="13">
    <source>
        <dbReference type="EMBL" id="MEF3833292.1"/>
    </source>
</evidence>
<comment type="caution">
    <text evidence="13">The sequence shown here is derived from an EMBL/GenBank/DDBJ whole genome shotgun (WGS) entry which is preliminary data.</text>
</comment>
<dbReference type="InterPro" id="IPR037066">
    <property type="entry name" value="Plug_dom_sf"/>
</dbReference>
<evidence type="ECO:0000256" key="10">
    <source>
        <dbReference type="SAM" id="SignalP"/>
    </source>
</evidence>
<reference evidence="13 14" key="1">
    <citation type="submission" date="2022-09" db="EMBL/GenBank/DDBJ databases">
        <title>Genome sequencing of Flavivirga sp. MEBiC05379.</title>
        <authorList>
            <person name="Oh H.-M."/>
            <person name="Kwon K.K."/>
            <person name="Park M.J."/>
            <person name="Yang S.-H."/>
        </authorList>
    </citation>
    <scope>NUCLEOTIDE SEQUENCE [LARGE SCALE GENOMIC DNA]</scope>
    <source>
        <strain evidence="13 14">MEBiC05379</strain>
    </source>
</reference>
<keyword evidence="14" id="KW-1185">Reference proteome</keyword>
<dbReference type="InterPro" id="IPR000531">
    <property type="entry name" value="Beta-barrel_TonB"/>
</dbReference>
<dbReference type="Gene3D" id="2.170.130.10">
    <property type="entry name" value="TonB-dependent receptor, plug domain"/>
    <property type="match status" value="1"/>
</dbReference>
<evidence type="ECO:0000256" key="3">
    <source>
        <dbReference type="ARBA" id="ARBA00022452"/>
    </source>
</evidence>
<protein>
    <submittedName>
        <fullName evidence="13">SusC/RagA family TonB-linked outer membrane protein</fullName>
    </submittedName>
</protein>
<dbReference type="InterPro" id="IPR012910">
    <property type="entry name" value="Plug_dom"/>
</dbReference>
<evidence type="ECO:0000256" key="9">
    <source>
        <dbReference type="RuleBase" id="RU003357"/>
    </source>
</evidence>
<proteinExistence type="inferred from homology"/>
<feature type="chain" id="PRO_5046787625" evidence="10">
    <location>
        <begin position="23"/>
        <end position="1089"/>
    </location>
</feature>
<keyword evidence="7 8" id="KW-0998">Cell outer membrane</keyword>
<dbReference type="NCBIfam" id="TIGR04056">
    <property type="entry name" value="OMP_RagA_SusC"/>
    <property type="match status" value="1"/>
</dbReference>
<name>A0ABU7XTT5_9FLAO</name>
<dbReference type="SUPFAM" id="SSF56935">
    <property type="entry name" value="Porins"/>
    <property type="match status" value="1"/>
</dbReference>
<evidence type="ECO:0000256" key="2">
    <source>
        <dbReference type="ARBA" id="ARBA00022448"/>
    </source>
</evidence>
<dbReference type="InterPro" id="IPR008969">
    <property type="entry name" value="CarboxyPept-like_regulatory"/>
</dbReference>
<gene>
    <name evidence="13" type="ORF">N1F79_09125</name>
</gene>
<dbReference type="Pfam" id="PF00593">
    <property type="entry name" value="TonB_dep_Rec_b-barrel"/>
    <property type="match status" value="1"/>
</dbReference>
<evidence type="ECO:0000256" key="6">
    <source>
        <dbReference type="ARBA" id="ARBA00023136"/>
    </source>
</evidence>
<dbReference type="Gene3D" id="2.60.40.1120">
    <property type="entry name" value="Carboxypeptidase-like, regulatory domain"/>
    <property type="match status" value="1"/>
</dbReference>
<evidence type="ECO:0000256" key="8">
    <source>
        <dbReference type="PROSITE-ProRule" id="PRU01360"/>
    </source>
</evidence>
<dbReference type="InterPro" id="IPR023996">
    <property type="entry name" value="TonB-dep_OMP_SusC/RagA"/>
</dbReference>
<evidence type="ECO:0000256" key="7">
    <source>
        <dbReference type="ARBA" id="ARBA00023237"/>
    </source>
</evidence>
<sequence>MIQKVLKLLFVFCLFGFQYAEAQTTVTGVVTDGNSGIPLAGANIIVKGTSNGVSTDFDGKYSINVSSTSATLVFTYIGYTSKEVVVNSQATIDVSLEEDANQLDEIVVTALGIKREKKSLGYAVSTIKSEQIEVAGSPVNPLESLYGNAAGVVIQTGAGGPTGGMIVNIRNTIALNSESSTRPLFVVDGIPIFDEETEVSDASRDRGTGINDINAADIASIEVLKGAKAAVLYGGLGANGVVLITTKTGKRRKGLGVEISSNFSWSEVAFVPEYQNQFGSGANAFVAGTPADEVSNDGFLLRDGVESYPNNTPPGSFGPRLDGRNIVWWDGVARPYTAQPDNTKELFDSGHQTSQTISFSNAGDIGNFRASYTYKDFGGLVVNSGQESHNVNISANLNASDKVHVGFNTSYFYADNLNAPNRLQALISDGLRRDTKIDLLKQNIINEDGYYVFGEEGAATGLGGLTSVAGYLWNQNRNINREQRHHLVQSLKIDFDLAKWLTWSTRVGIDLTLLETEDKRFFTRPLEDDGQGRYSVNNRNIFKLYGQSDLIFDYKINDDFRVDGLLGMAYTSNRDRSSGGSINQTMFVENWFSLNNTTNPNGAQLNHGFGSDTMYGFYGSAQLSYREQLFLEVQGRNDVSSILPKDNNSYFYPGASASWLASQSLDLPDVIKFAKLRVSWADVGRPGPRYFGVDAFNAGTYGNSPYFRVDNRLPPPNLKPERKREVEFGIDMNFFNNNRFGFEASYYMSDTYDQIMGVDVPQSSGFNQITINAGQVETNGWEVLFKGKPILTENFSWNASLSLSGVKSTVTDLTDGVDIHFLRTGISENALQVRAERGEEFGDVFVHPYARNEAGEQLIADNGQFIVDRSEWKKVGNIRPDITGGFNSTFQYKNFDLNIGLNFQFGGVLPSTTEQFLVGTGNAKSTVAYRDEANGGLPYYVNDSGSIVGLDSHSAAVPADSRYGFIFHDGLIIPGVNENTGQANDVIIPAQTYYQQYWQGDQAIFEDRIFKSDYLSIRRVALGWNAPKSITSKANLSKLRISAYVNNLAYLFTDLPNVNPESVNGTRSPIENSAIPVSRSFGLSVNMGF</sequence>
<dbReference type="Pfam" id="PF13715">
    <property type="entry name" value="CarbopepD_reg_2"/>
    <property type="match status" value="1"/>
</dbReference>
<dbReference type="SUPFAM" id="SSF49464">
    <property type="entry name" value="Carboxypeptidase regulatory domain-like"/>
    <property type="match status" value="1"/>
</dbReference>
<comment type="subcellular location">
    <subcellularLocation>
        <location evidence="1 8">Cell outer membrane</location>
        <topology evidence="1 8">Multi-pass membrane protein</topology>
    </subcellularLocation>
</comment>
<feature type="domain" description="TonB-dependent receptor-like beta-barrel" evidence="11">
    <location>
        <begin position="470"/>
        <end position="805"/>
    </location>
</feature>
<organism evidence="13 14">
    <name type="scientific">Flavivirga spongiicola</name>
    <dbReference type="NCBI Taxonomy" id="421621"/>
    <lineage>
        <taxon>Bacteria</taxon>
        <taxon>Pseudomonadati</taxon>
        <taxon>Bacteroidota</taxon>
        <taxon>Flavobacteriia</taxon>
        <taxon>Flavobacteriales</taxon>
        <taxon>Flavobacteriaceae</taxon>
        <taxon>Flavivirga</taxon>
    </lineage>
</organism>
<evidence type="ECO:0000256" key="5">
    <source>
        <dbReference type="ARBA" id="ARBA00023077"/>
    </source>
</evidence>
<dbReference type="Gene3D" id="2.40.170.20">
    <property type="entry name" value="TonB-dependent receptor, beta-barrel domain"/>
    <property type="match status" value="1"/>
</dbReference>
<keyword evidence="6 8" id="KW-0472">Membrane</keyword>
<evidence type="ECO:0000256" key="4">
    <source>
        <dbReference type="ARBA" id="ARBA00022692"/>
    </source>
</evidence>
<dbReference type="EMBL" id="JAODOP010000004">
    <property type="protein sequence ID" value="MEF3833292.1"/>
    <property type="molecule type" value="Genomic_DNA"/>
</dbReference>
<dbReference type="InterPro" id="IPR039426">
    <property type="entry name" value="TonB-dep_rcpt-like"/>
</dbReference>
<keyword evidence="2 8" id="KW-0813">Transport</keyword>
<dbReference type="RefSeq" id="WP_303305642.1">
    <property type="nucleotide sequence ID" value="NZ_JAODOP010000004.1"/>
</dbReference>
<dbReference type="InterPro" id="IPR036942">
    <property type="entry name" value="Beta-barrel_TonB_sf"/>
</dbReference>
<evidence type="ECO:0000313" key="14">
    <source>
        <dbReference type="Proteomes" id="UP001337305"/>
    </source>
</evidence>
<dbReference type="Pfam" id="PF07715">
    <property type="entry name" value="Plug"/>
    <property type="match status" value="1"/>
</dbReference>
<feature type="signal peptide" evidence="10">
    <location>
        <begin position="1"/>
        <end position="22"/>
    </location>
</feature>
<dbReference type="Proteomes" id="UP001337305">
    <property type="component" value="Unassembled WGS sequence"/>
</dbReference>
<keyword evidence="3 8" id="KW-1134">Transmembrane beta strand</keyword>
<evidence type="ECO:0000259" key="11">
    <source>
        <dbReference type="Pfam" id="PF00593"/>
    </source>
</evidence>
<keyword evidence="4 8" id="KW-0812">Transmembrane</keyword>
<evidence type="ECO:0000259" key="12">
    <source>
        <dbReference type="Pfam" id="PF07715"/>
    </source>
</evidence>
<comment type="similarity">
    <text evidence="8 9">Belongs to the TonB-dependent receptor family.</text>
</comment>
<dbReference type="PROSITE" id="PS52016">
    <property type="entry name" value="TONB_DEPENDENT_REC_3"/>
    <property type="match status" value="1"/>
</dbReference>
<keyword evidence="10" id="KW-0732">Signal</keyword>
<keyword evidence="5 9" id="KW-0798">TonB box</keyword>
<accession>A0ABU7XTT5</accession>
<feature type="domain" description="TonB-dependent receptor plug" evidence="12">
    <location>
        <begin position="117"/>
        <end position="241"/>
    </location>
</feature>
<evidence type="ECO:0000256" key="1">
    <source>
        <dbReference type="ARBA" id="ARBA00004571"/>
    </source>
</evidence>